<accession>A0A3A3GEE3</accession>
<comment type="caution">
    <text evidence="11">The sequence shown here is derived from an EMBL/GenBank/DDBJ whole genome shotgun (WGS) entry which is preliminary data.</text>
</comment>
<dbReference type="InterPro" id="IPR004358">
    <property type="entry name" value="Sig_transdc_His_kin-like_C"/>
</dbReference>
<dbReference type="SUPFAM" id="SSF55781">
    <property type="entry name" value="GAF domain-like"/>
    <property type="match status" value="1"/>
</dbReference>
<dbReference type="Pfam" id="PF13185">
    <property type="entry name" value="GAF_2"/>
    <property type="match status" value="1"/>
</dbReference>
<comment type="subcellular location">
    <subcellularLocation>
        <location evidence="2">Cell inner membrane</location>
        <topology evidence="2">Multi-pass membrane protein</topology>
    </subcellularLocation>
</comment>
<dbReference type="Gene3D" id="3.30.450.20">
    <property type="entry name" value="PAS domain"/>
    <property type="match status" value="1"/>
</dbReference>
<evidence type="ECO:0000256" key="8">
    <source>
        <dbReference type="SAM" id="Coils"/>
    </source>
</evidence>
<dbReference type="InterPro" id="IPR036890">
    <property type="entry name" value="HATPase_C_sf"/>
</dbReference>
<evidence type="ECO:0000259" key="10">
    <source>
        <dbReference type="PROSITE" id="PS50110"/>
    </source>
</evidence>
<keyword evidence="5" id="KW-0808">Transferase</keyword>
<dbReference type="GO" id="GO:0005886">
    <property type="term" value="C:plasma membrane"/>
    <property type="evidence" value="ECO:0007669"/>
    <property type="project" value="UniProtKB-SubCell"/>
</dbReference>
<dbReference type="InterPro" id="IPR003661">
    <property type="entry name" value="HisK_dim/P_dom"/>
</dbReference>
<evidence type="ECO:0000256" key="7">
    <source>
        <dbReference type="PROSITE-ProRule" id="PRU00169"/>
    </source>
</evidence>
<dbReference type="Pfam" id="PF00072">
    <property type="entry name" value="Response_reg"/>
    <property type="match status" value="1"/>
</dbReference>
<dbReference type="SMART" id="SM00091">
    <property type="entry name" value="PAS"/>
    <property type="match status" value="1"/>
</dbReference>
<dbReference type="CDD" id="cd00082">
    <property type="entry name" value="HisKA"/>
    <property type="match status" value="1"/>
</dbReference>
<dbReference type="SMART" id="SM00387">
    <property type="entry name" value="HATPase_c"/>
    <property type="match status" value="1"/>
</dbReference>
<dbReference type="InterPro" id="IPR035965">
    <property type="entry name" value="PAS-like_dom_sf"/>
</dbReference>
<dbReference type="Gene3D" id="1.10.287.130">
    <property type="match status" value="1"/>
</dbReference>
<evidence type="ECO:0000256" key="1">
    <source>
        <dbReference type="ARBA" id="ARBA00000085"/>
    </source>
</evidence>
<feature type="domain" description="Histidine kinase" evidence="9">
    <location>
        <begin position="384"/>
        <end position="600"/>
    </location>
</feature>
<dbReference type="InterPro" id="IPR001789">
    <property type="entry name" value="Sig_transdc_resp-reg_receiver"/>
</dbReference>
<keyword evidence="6" id="KW-0418">Kinase</keyword>
<evidence type="ECO:0000256" key="5">
    <source>
        <dbReference type="ARBA" id="ARBA00022679"/>
    </source>
</evidence>
<dbReference type="Gene3D" id="3.30.450.40">
    <property type="match status" value="1"/>
</dbReference>
<dbReference type="SMART" id="SM00065">
    <property type="entry name" value="GAF"/>
    <property type="match status" value="1"/>
</dbReference>
<dbReference type="RefSeq" id="WP_119769210.1">
    <property type="nucleotide sequence ID" value="NZ_QYUO01000001.1"/>
</dbReference>
<dbReference type="PANTHER" id="PTHR43547">
    <property type="entry name" value="TWO-COMPONENT HISTIDINE KINASE"/>
    <property type="match status" value="1"/>
</dbReference>
<dbReference type="Pfam" id="PF02518">
    <property type="entry name" value="HATPase_c"/>
    <property type="match status" value="1"/>
</dbReference>
<dbReference type="PRINTS" id="PR00344">
    <property type="entry name" value="BCTRLSENSOR"/>
</dbReference>
<gene>
    <name evidence="11" type="ORF">D3871_12615</name>
</gene>
<keyword evidence="12" id="KW-1185">Reference proteome</keyword>
<evidence type="ECO:0000313" key="11">
    <source>
        <dbReference type="EMBL" id="RJF99269.1"/>
    </source>
</evidence>
<feature type="modified residue" description="4-aspartylphosphate" evidence="7">
    <location>
        <position position="669"/>
    </location>
</feature>
<keyword evidence="4 7" id="KW-0597">Phosphoprotein</keyword>
<keyword evidence="8" id="KW-0175">Coiled coil</keyword>
<dbReference type="Gene3D" id="3.40.50.2300">
    <property type="match status" value="1"/>
</dbReference>
<evidence type="ECO:0000256" key="3">
    <source>
        <dbReference type="ARBA" id="ARBA00012438"/>
    </source>
</evidence>
<dbReference type="InterPro" id="IPR005467">
    <property type="entry name" value="His_kinase_dom"/>
</dbReference>
<organism evidence="11 12">
    <name type="scientific">Noviherbaspirillum saxi</name>
    <dbReference type="NCBI Taxonomy" id="2320863"/>
    <lineage>
        <taxon>Bacteria</taxon>
        <taxon>Pseudomonadati</taxon>
        <taxon>Pseudomonadota</taxon>
        <taxon>Betaproteobacteria</taxon>
        <taxon>Burkholderiales</taxon>
        <taxon>Oxalobacteraceae</taxon>
        <taxon>Noviherbaspirillum</taxon>
    </lineage>
</organism>
<dbReference type="GO" id="GO:0000155">
    <property type="term" value="F:phosphorelay sensor kinase activity"/>
    <property type="evidence" value="ECO:0007669"/>
    <property type="project" value="InterPro"/>
</dbReference>
<name>A0A3A3GEE3_9BURK</name>
<dbReference type="FunFam" id="3.30.565.10:FF:000006">
    <property type="entry name" value="Sensor histidine kinase WalK"/>
    <property type="match status" value="1"/>
</dbReference>
<dbReference type="SUPFAM" id="SSF47384">
    <property type="entry name" value="Homodimeric domain of signal transducing histidine kinase"/>
    <property type="match status" value="1"/>
</dbReference>
<dbReference type="SMART" id="SM00388">
    <property type="entry name" value="HisKA"/>
    <property type="match status" value="1"/>
</dbReference>
<reference evidence="12" key="1">
    <citation type="submission" date="2018-09" db="EMBL/GenBank/DDBJ databases">
        <authorList>
            <person name="Zhu H."/>
        </authorList>
    </citation>
    <scope>NUCLEOTIDE SEQUENCE [LARGE SCALE GENOMIC DNA]</scope>
    <source>
        <strain evidence="12">K1R23-30</strain>
    </source>
</reference>
<dbReference type="SUPFAM" id="SSF55785">
    <property type="entry name" value="PYP-like sensor domain (PAS domain)"/>
    <property type="match status" value="1"/>
</dbReference>
<dbReference type="InterPro" id="IPR011006">
    <property type="entry name" value="CheY-like_superfamily"/>
</dbReference>
<dbReference type="InterPro" id="IPR029016">
    <property type="entry name" value="GAF-like_dom_sf"/>
</dbReference>
<dbReference type="PROSITE" id="PS50109">
    <property type="entry name" value="HIS_KIN"/>
    <property type="match status" value="1"/>
</dbReference>
<dbReference type="EC" id="2.7.13.3" evidence="3"/>
<dbReference type="InterPro" id="IPR036097">
    <property type="entry name" value="HisK_dim/P_sf"/>
</dbReference>
<evidence type="ECO:0000259" key="9">
    <source>
        <dbReference type="PROSITE" id="PS50109"/>
    </source>
</evidence>
<sequence length="740" mass="80663">MENNDNEENLLRSVALQNAQTILAARQRAEEELLQAKAALEKKTSELAHSLAMVRATLEATTDGILVTDNAGTVIDFNEKFVAFWRISPVILQQKLYRLLQDSMAAQCLDPYSFLAKEESIHSHSPTESVDILPLSDGRICERYSRLQVVDGASVGRVWTFRDVTQQRRVEFALREEGRILELLNKTGTAIASHLKLESLLQEITDAATELSGAKFGAFFHNSKGDGGEVLMLYTLSGASREAFEQLGHPRVTALFGPTFRGEPPIRSDDIVHDPRYGKWPPHHGMPPGHLPVRSYLAVPVVSRSGEVIGGLFFGHPEPGIFTERTERILVGIAAQAAVAVDNARLYEASQAAAAERSRLLDSERSARQLAEEQNRSKDDFLAMLGHELRNPLSAISAGVKVVQLVGPTSEKATNAYDIISRQTVHLNRIVDDLLDAARMLAGKISLQKQQIDLADAVKTCLAALETAGRTADHFIAVSLEQVLVDADPTRLEQIISNLLTNALRYTPSRGVISISVEVKAGEAVLTVSDNGIGMSASLIDRVFEPFVQGERSLDRSQGGLGIGLTLVRKLVELHGGSISLTSLGMGHGSTATVHLPMCAILASHTESTLSTLADKRRAKVLLIEDNPDAREMTSTMLQLSDYHVIQAENGMRGLELAAMYCPDVAVIDIGLPDLTGYEVAKRLRADIHSRDMRLIALTGYSGQEDVQRALDAGFDKHMAKPVNFSRLVSALELLTASSI</sequence>
<dbReference type="SUPFAM" id="SSF55874">
    <property type="entry name" value="ATPase domain of HSP90 chaperone/DNA topoisomerase II/histidine kinase"/>
    <property type="match status" value="1"/>
</dbReference>
<evidence type="ECO:0000256" key="2">
    <source>
        <dbReference type="ARBA" id="ARBA00004429"/>
    </source>
</evidence>
<dbReference type="Gene3D" id="3.30.565.10">
    <property type="entry name" value="Histidine kinase-like ATPase, C-terminal domain"/>
    <property type="match status" value="1"/>
</dbReference>
<evidence type="ECO:0000256" key="6">
    <source>
        <dbReference type="ARBA" id="ARBA00022777"/>
    </source>
</evidence>
<proteinExistence type="predicted"/>
<dbReference type="PANTHER" id="PTHR43547:SF2">
    <property type="entry name" value="HYBRID SIGNAL TRANSDUCTION HISTIDINE KINASE C"/>
    <property type="match status" value="1"/>
</dbReference>
<dbReference type="EMBL" id="QYUO01000001">
    <property type="protein sequence ID" value="RJF99269.1"/>
    <property type="molecule type" value="Genomic_DNA"/>
</dbReference>
<comment type="catalytic activity">
    <reaction evidence="1">
        <text>ATP + protein L-histidine = ADP + protein N-phospho-L-histidine.</text>
        <dbReference type="EC" id="2.7.13.3"/>
    </reaction>
</comment>
<dbReference type="InterPro" id="IPR003594">
    <property type="entry name" value="HATPase_dom"/>
</dbReference>
<dbReference type="CDD" id="cd00075">
    <property type="entry name" value="HATPase"/>
    <property type="match status" value="1"/>
</dbReference>
<evidence type="ECO:0000256" key="4">
    <source>
        <dbReference type="ARBA" id="ARBA00022553"/>
    </source>
</evidence>
<protein>
    <recommendedName>
        <fullName evidence="3">histidine kinase</fullName>
        <ecNumber evidence="3">2.7.13.3</ecNumber>
    </recommendedName>
</protein>
<feature type="domain" description="Response regulatory" evidence="10">
    <location>
        <begin position="620"/>
        <end position="736"/>
    </location>
</feature>
<dbReference type="Pfam" id="PF13188">
    <property type="entry name" value="PAS_8"/>
    <property type="match status" value="1"/>
</dbReference>
<feature type="coiled-coil region" evidence="8">
    <location>
        <begin position="19"/>
        <end position="46"/>
    </location>
</feature>
<dbReference type="SUPFAM" id="SSF52172">
    <property type="entry name" value="CheY-like"/>
    <property type="match status" value="1"/>
</dbReference>
<evidence type="ECO:0000313" key="12">
    <source>
        <dbReference type="Proteomes" id="UP000265955"/>
    </source>
</evidence>
<dbReference type="PROSITE" id="PS50110">
    <property type="entry name" value="RESPONSE_REGULATORY"/>
    <property type="match status" value="1"/>
</dbReference>
<dbReference type="OrthoDB" id="9768069at2"/>
<dbReference type="InterPro" id="IPR003018">
    <property type="entry name" value="GAF"/>
</dbReference>
<dbReference type="AlphaFoldDB" id="A0A3A3GEE3"/>
<dbReference type="SMART" id="SM00448">
    <property type="entry name" value="REC"/>
    <property type="match status" value="1"/>
</dbReference>
<dbReference type="Proteomes" id="UP000265955">
    <property type="component" value="Unassembled WGS sequence"/>
</dbReference>
<dbReference type="Pfam" id="PF00512">
    <property type="entry name" value="HisKA"/>
    <property type="match status" value="1"/>
</dbReference>
<dbReference type="InterPro" id="IPR000014">
    <property type="entry name" value="PAS"/>
</dbReference>